<feature type="region of interest" description="Disordered" evidence="4">
    <location>
        <begin position="366"/>
        <end position="438"/>
    </location>
</feature>
<feature type="compositionally biased region" description="Basic and acidic residues" evidence="4">
    <location>
        <begin position="107"/>
        <end position="120"/>
    </location>
</feature>
<feature type="region of interest" description="Disordered" evidence="4">
    <location>
        <begin position="230"/>
        <end position="250"/>
    </location>
</feature>
<comment type="subcellular location">
    <subcellularLocation>
        <location evidence="1">Nucleus</location>
    </subcellularLocation>
</comment>
<dbReference type="Pfam" id="PF10523">
    <property type="entry name" value="BEN"/>
    <property type="match status" value="1"/>
</dbReference>
<gene>
    <name evidence="6" type="ORF">ANANG_G00276800</name>
</gene>
<sequence>MKQEFSPGRVNALHETLVNNAAESASPEYAGHGEAMDLPFVVVKLEDETNSSDAESVTEWTRPVEFAEDYDEEAGQDPKSETETSTSKKYPLLKHECLGVKLKKNDGRKCSSQDFKDAGGPKKRASKQKNKSSSLPSTKGRTKTKTKTKTNTKRRIRSTTQFSKSQEALMQTFVESHTEELFRPNRKGANECRSLWKDLMARVNAVEATANGHKTLSAVRKWAITLKKTGVHPSRQHKERKTSLRSAPGVSAPYSRFKPASAISPQQATEPPLFPSMECGGKAQCCEKLEGALFEVLNFCKFMCTAIQRLEEKIDSLQSNSSHIQESHQNFPITEQVSWHRGAHWAPPSGSSRFGLSCLNLQKSPSLGPLEDNKMAPFSSPLARRGKPRLPRSSHSGKPASLADFQLDRPTSQRARRGGRRRRGRQRGSGGPRPVVPANQALVLGAPLSGASAKDVLPEKVPPMGPSSTASTEDEQLVLIGSSLRKVQISASEYLKAFKESDPLGAVGVILRAVFPDSVLAHSGVTGNQAAGVQQLDPNKIEAIREWLAEMFPKHDLDVRGVDWAACLGVITSVIKGLHNAE</sequence>
<accession>A0A9D3LM29</accession>
<name>A0A9D3LM29_ANGAN</name>
<keyword evidence="7" id="KW-1185">Reference proteome</keyword>
<keyword evidence="3" id="KW-0175">Coiled coil</keyword>
<evidence type="ECO:0000313" key="6">
    <source>
        <dbReference type="EMBL" id="KAG5833522.1"/>
    </source>
</evidence>
<reference evidence="6" key="1">
    <citation type="submission" date="2021-01" db="EMBL/GenBank/DDBJ databases">
        <title>A chromosome-scale assembly of European eel, Anguilla anguilla.</title>
        <authorList>
            <person name="Henkel C."/>
            <person name="Jong-Raadsen S.A."/>
            <person name="Dufour S."/>
            <person name="Weltzien F.-A."/>
            <person name="Palstra A.P."/>
            <person name="Pelster B."/>
            <person name="Spaink H.P."/>
            <person name="Van Den Thillart G.E."/>
            <person name="Jansen H."/>
            <person name="Zahm M."/>
            <person name="Klopp C."/>
            <person name="Cedric C."/>
            <person name="Louis A."/>
            <person name="Berthelot C."/>
            <person name="Parey E."/>
            <person name="Roest Crollius H."/>
            <person name="Montfort J."/>
            <person name="Robinson-Rechavi M."/>
            <person name="Bucao C."/>
            <person name="Bouchez O."/>
            <person name="Gislard M."/>
            <person name="Lluch J."/>
            <person name="Milhes M."/>
            <person name="Lampietro C."/>
            <person name="Lopez Roques C."/>
            <person name="Donnadieu C."/>
            <person name="Braasch I."/>
            <person name="Desvignes T."/>
            <person name="Postlethwait J."/>
            <person name="Bobe J."/>
            <person name="Guiguen Y."/>
            <person name="Dirks R."/>
        </authorList>
    </citation>
    <scope>NUCLEOTIDE SEQUENCE</scope>
    <source>
        <strain evidence="6">Tag_6206</strain>
        <tissue evidence="6">Liver</tissue>
    </source>
</reference>
<dbReference type="GO" id="GO:0005634">
    <property type="term" value="C:nucleus"/>
    <property type="evidence" value="ECO:0007669"/>
    <property type="project" value="UniProtKB-SubCell"/>
</dbReference>
<feature type="domain" description="BEN" evidence="5">
    <location>
        <begin position="484"/>
        <end position="582"/>
    </location>
</feature>
<dbReference type="SMART" id="SM01025">
    <property type="entry name" value="BEN"/>
    <property type="match status" value="1"/>
</dbReference>
<feature type="compositionally biased region" description="Acidic residues" evidence="4">
    <location>
        <begin position="66"/>
        <end position="75"/>
    </location>
</feature>
<feature type="region of interest" description="Disordered" evidence="4">
    <location>
        <begin position="48"/>
        <end position="90"/>
    </location>
</feature>
<dbReference type="GO" id="GO:0003677">
    <property type="term" value="F:DNA binding"/>
    <property type="evidence" value="ECO:0007669"/>
    <property type="project" value="InterPro"/>
</dbReference>
<dbReference type="Gene3D" id="1.10.10.2590">
    <property type="entry name" value="BEN domain"/>
    <property type="match status" value="1"/>
</dbReference>
<feature type="coiled-coil region" evidence="3">
    <location>
        <begin position="300"/>
        <end position="327"/>
    </location>
</feature>
<proteinExistence type="predicted"/>
<dbReference type="InterPro" id="IPR018379">
    <property type="entry name" value="BEN_domain"/>
</dbReference>
<comment type="caution">
    <text evidence="6">The sequence shown here is derived from an EMBL/GenBank/DDBJ whole genome shotgun (WGS) entry which is preliminary data.</text>
</comment>
<feature type="compositionally biased region" description="Basic residues" evidence="4">
    <location>
        <begin position="414"/>
        <end position="426"/>
    </location>
</feature>
<feature type="region of interest" description="Disordered" evidence="4">
    <location>
        <begin position="107"/>
        <end position="156"/>
    </location>
</feature>
<evidence type="ECO:0000313" key="7">
    <source>
        <dbReference type="Proteomes" id="UP001044222"/>
    </source>
</evidence>
<feature type="compositionally biased region" description="Basic residues" evidence="4">
    <location>
        <begin position="121"/>
        <end position="130"/>
    </location>
</feature>
<dbReference type="EMBL" id="JAFIRN010000016">
    <property type="protein sequence ID" value="KAG5833522.1"/>
    <property type="molecule type" value="Genomic_DNA"/>
</dbReference>
<organism evidence="6 7">
    <name type="scientific">Anguilla anguilla</name>
    <name type="common">European freshwater eel</name>
    <name type="synonym">Muraena anguilla</name>
    <dbReference type="NCBI Taxonomy" id="7936"/>
    <lineage>
        <taxon>Eukaryota</taxon>
        <taxon>Metazoa</taxon>
        <taxon>Chordata</taxon>
        <taxon>Craniata</taxon>
        <taxon>Vertebrata</taxon>
        <taxon>Euteleostomi</taxon>
        <taxon>Actinopterygii</taxon>
        <taxon>Neopterygii</taxon>
        <taxon>Teleostei</taxon>
        <taxon>Anguilliformes</taxon>
        <taxon>Anguillidae</taxon>
        <taxon>Anguilla</taxon>
    </lineage>
</organism>
<dbReference type="PANTHER" id="PTHR47305:SF1">
    <property type="entry name" value="BEN DOMAIN-CONTAINING PROTEIN"/>
    <property type="match status" value="1"/>
</dbReference>
<evidence type="ECO:0000256" key="4">
    <source>
        <dbReference type="SAM" id="MobiDB-lite"/>
    </source>
</evidence>
<dbReference type="PANTHER" id="PTHR47305">
    <property type="entry name" value="BEN DOMAIN-CONTAINING PROTEIN 2"/>
    <property type="match status" value="1"/>
</dbReference>
<keyword evidence="2" id="KW-0539">Nucleus</keyword>
<evidence type="ECO:0000256" key="1">
    <source>
        <dbReference type="ARBA" id="ARBA00004123"/>
    </source>
</evidence>
<evidence type="ECO:0000259" key="5">
    <source>
        <dbReference type="PROSITE" id="PS51457"/>
    </source>
</evidence>
<dbReference type="Proteomes" id="UP001044222">
    <property type="component" value="Chromosome 16"/>
</dbReference>
<evidence type="ECO:0000256" key="2">
    <source>
        <dbReference type="ARBA" id="ARBA00023242"/>
    </source>
</evidence>
<protein>
    <recommendedName>
        <fullName evidence="5">BEN domain-containing protein</fullName>
    </recommendedName>
</protein>
<feature type="region of interest" description="Disordered" evidence="4">
    <location>
        <begin position="454"/>
        <end position="473"/>
    </location>
</feature>
<dbReference type="AlphaFoldDB" id="A0A9D3LM29"/>
<evidence type="ECO:0000256" key="3">
    <source>
        <dbReference type="SAM" id="Coils"/>
    </source>
</evidence>
<dbReference type="PROSITE" id="PS51457">
    <property type="entry name" value="BEN"/>
    <property type="match status" value="1"/>
</dbReference>
<feature type="compositionally biased region" description="Basic residues" evidence="4">
    <location>
        <begin position="140"/>
        <end position="156"/>
    </location>
</feature>